<reference evidence="1 2" key="1">
    <citation type="journal article" date="2019" name="Sci. Rep.">
        <title>Orb-weaving spider Araneus ventricosus genome elucidates the spidroin gene catalogue.</title>
        <authorList>
            <person name="Kono N."/>
            <person name="Nakamura H."/>
            <person name="Ohtoshi R."/>
            <person name="Moran D.A.P."/>
            <person name="Shinohara A."/>
            <person name="Yoshida Y."/>
            <person name="Fujiwara M."/>
            <person name="Mori M."/>
            <person name="Tomita M."/>
            <person name="Arakawa K."/>
        </authorList>
    </citation>
    <scope>NUCLEOTIDE SEQUENCE [LARGE SCALE GENOMIC DNA]</scope>
</reference>
<dbReference type="EMBL" id="BGPR01003815">
    <property type="protein sequence ID" value="GBM92733.1"/>
    <property type="molecule type" value="Genomic_DNA"/>
</dbReference>
<organism evidence="1 2">
    <name type="scientific">Araneus ventricosus</name>
    <name type="common">Orbweaver spider</name>
    <name type="synonym">Epeira ventricosa</name>
    <dbReference type="NCBI Taxonomy" id="182803"/>
    <lineage>
        <taxon>Eukaryota</taxon>
        <taxon>Metazoa</taxon>
        <taxon>Ecdysozoa</taxon>
        <taxon>Arthropoda</taxon>
        <taxon>Chelicerata</taxon>
        <taxon>Arachnida</taxon>
        <taxon>Araneae</taxon>
        <taxon>Araneomorphae</taxon>
        <taxon>Entelegynae</taxon>
        <taxon>Araneoidea</taxon>
        <taxon>Araneidae</taxon>
        <taxon>Araneus</taxon>
    </lineage>
</organism>
<comment type="caution">
    <text evidence="1">The sequence shown here is derived from an EMBL/GenBank/DDBJ whole genome shotgun (WGS) entry which is preliminary data.</text>
</comment>
<evidence type="ECO:0000313" key="1">
    <source>
        <dbReference type="EMBL" id="GBM92733.1"/>
    </source>
</evidence>
<dbReference type="Proteomes" id="UP000499080">
    <property type="component" value="Unassembled WGS sequence"/>
</dbReference>
<dbReference type="AlphaFoldDB" id="A0A4Y2JQR4"/>
<accession>A0A4Y2JQR4</accession>
<sequence>MMQWKRMFDDLEFMKSDGQAYLHIFVRDSMTVLRRRNNILEPYVFLLRDIVDRNGNSGPHWRIWFWKELKTVFLEKCNRLPEGLTHSGSYESKLSELYNRKKVPYLQLAQLFCCLMTPLCFLKASCVDDS</sequence>
<proteinExistence type="predicted"/>
<protein>
    <submittedName>
        <fullName evidence="1">Uncharacterized protein</fullName>
    </submittedName>
</protein>
<evidence type="ECO:0000313" key="2">
    <source>
        <dbReference type="Proteomes" id="UP000499080"/>
    </source>
</evidence>
<name>A0A4Y2JQR4_ARAVE</name>
<gene>
    <name evidence="1" type="ORF">AVEN_215454_1</name>
</gene>
<keyword evidence="2" id="KW-1185">Reference proteome</keyword>